<gene>
    <name evidence="2" type="ORF">PHYPA_015756</name>
</gene>
<sequence length="141" mass="16412">MGWSSKIWEACGCVFPWFCYFLAEESSLPDDCGPVVLVALLGLDLFLYFFISLFRWIAAVRHCSLLFVLHIEDGTRRCGAGYCDCDSNDVELKRRLNITSCVALELRLLWHVSVYVFSLLRCIKVVWWCRPLHRLESRWGL</sequence>
<dbReference type="EMBL" id="ABEU02000012">
    <property type="protein sequence ID" value="PNR43376.1"/>
    <property type="molecule type" value="Genomic_DNA"/>
</dbReference>
<reference evidence="2 4" key="1">
    <citation type="journal article" date="2008" name="Science">
        <title>The Physcomitrella genome reveals evolutionary insights into the conquest of land by plants.</title>
        <authorList>
            <person name="Rensing S."/>
            <person name="Lang D."/>
            <person name="Zimmer A."/>
            <person name="Terry A."/>
            <person name="Salamov A."/>
            <person name="Shapiro H."/>
            <person name="Nishiyama T."/>
            <person name="Perroud P.-F."/>
            <person name="Lindquist E."/>
            <person name="Kamisugi Y."/>
            <person name="Tanahashi T."/>
            <person name="Sakakibara K."/>
            <person name="Fujita T."/>
            <person name="Oishi K."/>
            <person name="Shin-I T."/>
            <person name="Kuroki Y."/>
            <person name="Toyoda A."/>
            <person name="Suzuki Y."/>
            <person name="Hashimoto A."/>
            <person name="Yamaguchi K."/>
            <person name="Sugano A."/>
            <person name="Kohara Y."/>
            <person name="Fujiyama A."/>
            <person name="Anterola A."/>
            <person name="Aoki S."/>
            <person name="Ashton N."/>
            <person name="Barbazuk W.B."/>
            <person name="Barker E."/>
            <person name="Bennetzen J."/>
            <person name="Bezanilla M."/>
            <person name="Blankenship R."/>
            <person name="Cho S.H."/>
            <person name="Dutcher S."/>
            <person name="Estelle M."/>
            <person name="Fawcett J.A."/>
            <person name="Gundlach H."/>
            <person name="Hanada K."/>
            <person name="Heyl A."/>
            <person name="Hicks K.A."/>
            <person name="Hugh J."/>
            <person name="Lohr M."/>
            <person name="Mayer K."/>
            <person name="Melkozernov A."/>
            <person name="Murata T."/>
            <person name="Nelson D."/>
            <person name="Pils B."/>
            <person name="Prigge M."/>
            <person name="Reiss B."/>
            <person name="Renner T."/>
            <person name="Rombauts S."/>
            <person name="Rushton P."/>
            <person name="Sanderfoot A."/>
            <person name="Schween G."/>
            <person name="Shiu S.-H."/>
            <person name="Stueber K."/>
            <person name="Theodoulou F.L."/>
            <person name="Tu H."/>
            <person name="Van de Peer Y."/>
            <person name="Verrier P.J."/>
            <person name="Waters E."/>
            <person name="Wood A."/>
            <person name="Yang L."/>
            <person name="Cove D."/>
            <person name="Cuming A."/>
            <person name="Hasebe M."/>
            <person name="Lucas S."/>
            <person name="Mishler D.B."/>
            <person name="Reski R."/>
            <person name="Grigoriev I."/>
            <person name="Quatrano R.S."/>
            <person name="Boore J.L."/>
        </authorList>
    </citation>
    <scope>NUCLEOTIDE SEQUENCE [LARGE SCALE GENOMIC DNA]</scope>
    <source>
        <strain evidence="3 4">cv. Gransden 2004</strain>
    </source>
</reference>
<dbReference type="EnsemblPlants" id="Pp3c12_3470V3.1">
    <property type="protein sequence ID" value="PAC:32974203.CDS.1"/>
    <property type="gene ID" value="Pp3c12_3470"/>
</dbReference>
<evidence type="ECO:0000313" key="3">
    <source>
        <dbReference type="EnsemblPlants" id="PAC:32974203.CDS.1"/>
    </source>
</evidence>
<keyword evidence="4" id="KW-1185">Reference proteome</keyword>
<dbReference type="Gramene" id="Pp3c12_3470V3.1">
    <property type="protein sequence ID" value="PAC:32974203.CDS.1"/>
    <property type="gene ID" value="Pp3c12_3470"/>
</dbReference>
<feature type="transmembrane region" description="Helical" evidence="1">
    <location>
        <begin position="35"/>
        <end position="58"/>
    </location>
</feature>
<dbReference type="InParanoid" id="A0A2K1JPN0"/>
<protein>
    <submittedName>
        <fullName evidence="2 3">Uncharacterized protein</fullName>
    </submittedName>
</protein>
<organism evidence="2">
    <name type="scientific">Physcomitrium patens</name>
    <name type="common">Spreading-leaved earth moss</name>
    <name type="synonym">Physcomitrella patens</name>
    <dbReference type="NCBI Taxonomy" id="3218"/>
    <lineage>
        <taxon>Eukaryota</taxon>
        <taxon>Viridiplantae</taxon>
        <taxon>Streptophyta</taxon>
        <taxon>Embryophyta</taxon>
        <taxon>Bryophyta</taxon>
        <taxon>Bryophytina</taxon>
        <taxon>Bryopsida</taxon>
        <taxon>Funariidae</taxon>
        <taxon>Funariales</taxon>
        <taxon>Funariaceae</taxon>
        <taxon>Physcomitrium</taxon>
    </lineage>
</organism>
<reference evidence="2 4" key="2">
    <citation type="journal article" date="2018" name="Plant J.">
        <title>The Physcomitrella patens chromosome-scale assembly reveals moss genome structure and evolution.</title>
        <authorList>
            <person name="Lang D."/>
            <person name="Ullrich K.K."/>
            <person name="Murat F."/>
            <person name="Fuchs J."/>
            <person name="Jenkins J."/>
            <person name="Haas F.B."/>
            <person name="Piednoel M."/>
            <person name="Gundlach H."/>
            <person name="Van Bel M."/>
            <person name="Meyberg R."/>
            <person name="Vives C."/>
            <person name="Morata J."/>
            <person name="Symeonidi A."/>
            <person name="Hiss M."/>
            <person name="Muchero W."/>
            <person name="Kamisugi Y."/>
            <person name="Saleh O."/>
            <person name="Blanc G."/>
            <person name="Decker E.L."/>
            <person name="van Gessel N."/>
            <person name="Grimwood J."/>
            <person name="Hayes R.D."/>
            <person name="Graham S.W."/>
            <person name="Gunter L.E."/>
            <person name="McDaniel S.F."/>
            <person name="Hoernstein S.N.W."/>
            <person name="Larsson A."/>
            <person name="Li F.W."/>
            <person name="Perroud P.F."/>
            <person name="Phillips J."/>
            <person name="Ranjan P."/>
            <person name="Rokshar D.S."/>
            <person name="Rothfels C.J."/>
            <person name="Schneider L."/>
            <person name="Shu S."/>
            <person name="Stevenson D.W."/>
            <person name="Thummler F."/>
            <person name="Tillich M."/>
            <person name="Villarreal Aguilar J.C."/>
            <person name="Widiez T."/>
            <person name="Wong G.K."/>
            <person name="Wymore A."/>
            <person name="Zhang Y."/>
            <person name="Zimmer A.D."/>
            <person name="Quatrano R.S."/>
            <person name="Mayer K.F.X."/>
            <person name="Goodstein D."/>
            <person name="Casacuberta J.M."/>
            <person name="Vandepoele K."/>
            <person name="Reski R."/>
            <person name="Cuming A.C."/>
            <person name="Tuskan G.A."/>
            <person name="Maumus F."/>
            <person name="Salse J."/>
            <person name="Schmutz J."/>
            <person name="Rensing S.A."/>
        </authorList>
    </citation>
    <scope>NUCLEOTIDE SEQUENCE [LARGE SCALE GENOMIC DNA]</scope>
    <source>
        <strain evidence="3 4">cv. Gransden 2004</strain>
    </source>
</reference>
<name>A0A2K1JPN0_PHYPA</name>
<evidence type="ECO:0000256" key="1">
    <source>
        <dbReference type="SAM" id="Phobius"/>
    </source>
</evidence>
<keyword evidence="1" id="KW-0812">Transmembrane</keyword>
<accession>A0A2K1JPN0</accession>
<reference evidence="3" key="3">
    <citation type="submission" date="2020-12" db="UniProtKB">
        <authorList>
            <consortium name="EnsemblPlants"/>
        </authorList>
    </citation>
    <scope>IDENTIFICATION</scope>
</reference>
<keyword evidence="1" id="KW-1133">Transmembrane helix</keyword>
<dbReference type="Proteomes" id="UP000006727">
    <property type="component" value="Chromosome 12"/>
</dbReference>
<keyword evidence="1" id="KW-0472">Membrane</keyword>
<evidence type="ECO:0000313" key="2">
    <source>
        <dbReference type="EMBL" id="PNR43376.1"/>
    </source>
</evidence>
<proteinExistence type="predicted"/>
<evidence type="ECO:0000313" key="4">
    <source>
        <dbReference type="Proteomes" id="UP000006727"/>
    </source>
</evidence>
<dbReference type="AlphaFoldDB" id="A0A2K1JPN0"/>